<keyword evidence="1" id="KW-1133">Transmembrane helix</keyword>
<gene>
    <name evidence="2" type="ORF">EANT1437_LOCUS4397</name>
</gene>
<accession>A0A7S2R6N1</accession>
<evidence type="ECO:0000256" key="1">
    <source>
        <dbReference type="SAM" id="Phobius"/>
    </source>
</evidence>
<organism evidence="2">
    <name type="scientific">Eucampia antarctica</name>
    <dbReference type="NCBI Taxonomy" id="49252"/>
    <lineage>
        <taxon>Eukaryota</taxon>
        <taxon>Sar</taxon>
        <taxon>Stramenopiles</taxon>
        <taxon>Ochrophyta</taxon>
        <taxon>Bacillariophyta</taxon>
        <taxon>Mediophyceae</taxon>
        <taxon>Biddulphiophycidae</taxon>
        <taxon>Hemiaulales</taxon>
        <taxon>Hemiaulaceae</taxon>
        <taxon>Eucampia</taxon>
    </lineage>
</organism>
<proteinExistence type="predicted"/>
<feature type="transmembrane region" description="Helical" evidence="1">
    <location>
        <begin position="211"/>
        <end position="228"/>
    </location>
</feature>
<feature type="transmembrane region" description="Helical" evidence="1">
    <location>
        <begin position="187"/>
        <end position="205"/>
    </location>
</feature>
<dbReference type="AlphaFoldDB" id="A0A7S2R6N1"/>
<feature type="transmembrane region" description="Helical" evidence="1">
    <location>
        <begin position="71"/>
        <end position="93"/>
    </location>
</feature>
<dbReference type="EMBL" id="HBHI01008519">
    <property type="protein sequence ID" value="CAD9661932.1"/>
    <property type="molecule type" value="Transcribed_RNA"/>
</dbReference>
<feature type="transmembrane region" description="Helical" evidence="1">
    <location>
        <begin position="113"/>
        <end position="134"/>
    </location>
</feature>
<protein>
    <submittedName>
        <fullName evidence="2">Uncharacterized protein</fullName>
    </submittedName>
</protein>
<name>A0A7S2R6N1_9STRA</name>
<keyword evidence="1" id="KW-0472">Membrane</keyword>
<reference evidence="2" key="1">
    <citation type="submission" date="2021-01" db="EMBL/GenBank/DDBJ databases">
        <authorList>
            <person name="Corre E."/>
            <person name="Pelletier E."/>
            <person name="Niang G."/>
            <person name="Scheremetjew M."/>
            <person name="Finn R."/>
            <person name="Kale V."/>
            <person name="Holt S."/>
            <person name="Cochrane G."/>
            <person name="Meng A."/>
            <person name="Brown T."/>
            <person name="Cohen L."/>
        </authorList>
    </citation>
    <scope>NUCLEOTIDE SEQUENCE</scope>
    <source>
        <strain evidence="2">CCMP1452</strain>
    </source>
</reference>
<feature type="transmembrane region" description="Helical" evidence="1">
    <location>
        <begin position="40"/>
        <end position="59"/>
    </location>
</feature>
<keyword evidence="1" id="KW-0812">Transmembrane</keyword>
<sequence>MDVVKRAFSHLKKIEVDIGEDMKSLHNVIEESLEEPEFKVQATAVVIFLCTLYVLRVLIRSRIKMLSGKHIVDLPALNTAILIKEVFLAYLGAALLEPVLTVAGMTDLNAPTVLLECLTFGSICWWIWLVTDAFDCGNVTQQFKYSCELRDEALKDTDKYSWIHIKNASSVRAEERDDLNGNLKIDVALWFMLSCIISAWLPGAVTHADAIHAYAIVLMWSIMHHFCFQATHWGTGYFLSFFFPSSSLLPLEYCLPLMDVADFVENLDTVENYRNFVKDRTGAELIVYS</sequence>
<evidence type="ECO:0000313" key="2">
    <source>
        <dbReference type="EMBL" id="CAD9661932.1"/>
    </source>
</evidence>